<name>A0A8K0PE71_9PEZI</name>
<comment type="similarity">
    <text evidence="1">Belongs to the AB hydrolase superfamily. MetX family.</text>
</comment>
<dbReference type="InterPro" id="IPR029058">
    <property type="entry name" value="AB_hydrolase_fold"/>
</dbReference>
<dbReference type="EMBL" id="JAESVG020000010">
    <property type="protein sequence ID" value="KAG8623878.1"/>
    <property type="molecule type" value="Genomic_DNA"/>
</dbReference>
<protein>
    <recommendedName>
        <fullName evidence="3">AB hydrolase-1 domain-containing protein</fullName>
    </recommendedName>
</protein>
<accession>A0A8K0PE71</accession>
<dbReference type="PIRSF" id="PIRSF000443">
    <property type="entry name" value="Homoser_Ac_trans"/>
    <property type="match status" value="1"/>
</dbReference>
<evidence type="ECO:0000259" key="3">
    <source>
        <dbReference type="Pfam" id="PF00561"/>
    </source>
</evidence>
<evidence type="ECO:0000256" key="1">
    <source>
        <dbReference type="ARBA" id="ARBA00006886"/>
    </source>
</evidence>
<reference evidence="4" key="1">
    <citation type="submission" date="2021-07" db="EMBL/GenBank/DDBJ databases">
        <title>Elsinoe batatas strain:CRI-CJ2 Genome sequencing and assembly.</title>
        <authorList>
            <person name="Huang L."/>
        </authorList>
    </citation>
    <scope>NUCLEOTIDE SEQUENCE</scope>
    <source>
        <strain evidence="4">CRI-CJ2</strain>
    </source>
</reference>
<dbReference type="InterPro" id="IPR008220">
    <property type="entry name" value="HAT_MetX-like"/>
</dbReference>
<dbReference type="SUPFAM" id="SSF53474">
    <property type="entry name" value="alpha/beta-Hydrolases"/>
    <property type="match status" value="1"/>
</dbReference>
<evidence type="ECO:0000313" key="4">
    <source>
        <dbReference type="EMBL" id="KAG8623878.1"/>
    </source>
</evidence>
<feature type="active site" description="Nucleophile" evidence="2">
    <location>
        <position position="132"/>
    </location>
</feature>
<dbReference type="OrthoDB" id="9972683at2759"/>
<dbReference type="Proteomes" id="UP000809789">
    <property type="component" value="Unassembled WGS sequence"/>
</dbReference>
<feature type="active site" evidence="2">
    <location>
        <position position="286"/>
    </location>
</feature>
<feature type="domain" description="AB hydrolase-1" evidence="3">
    <location>
        <begin position="67"/>
        <end position="317"/>
    </location>
</feature>
<feature type="active site" evidence="2">
    <location>
        <position position="315"/>
    </location>
</feature>
<dbReference type="Pfam" id="PF00561">
    <property type="entry name" value="Abhydrolase_1"/>
    <property type="match status" value="1"/>
</dbReference>
<dbReference type="GO" id="GO:0016747">
    <property type="term" value="F:acyltransferase activity, transferring groups other than amino-acyl groups"/>
    <property type="evidence" value="ECO:0007669"/>
    <property type="project" value="InterPro"/>
</dbReference>
<dbReference type="InterPro" id="IPR000073">
    <property type="entry name" value="AB_hydrolase_1"/>
</dbReference>
<gene>
    <name evidence="4" type="ORF">KVT40_008854</name>
</gene>
<proteinExistence type="inferred from homology"/>
<comment type="caution">
    <text evidence="4">The sequence shown here is derived from an EMBL/GenBank/DDBJ whole genome shotgun (WGS) entry which is preliminary data.</text>
</comment>
<dbReference type="Gene3D" id="3.40.50.1820">
    <property type="entry name" value="alpha/beta hydrolase"/>
    <property type="match status" value="1"/>
</dbReference>
<dbReference type="PANTHER" id="PTHR32268">
    <property type="entry name" value="HOMOSERINE O-ACETYLTRANSFERASE"/>
    <property type="match status" value="1"/>
</dbReference>
<dbReference type="PANTHER" id="PTHR32268:SF15">
    <property type="entry name" value="HOMOSERINE ACETYLTRANSFERASE FAMILY PROTEIN (AFU_ORTHOLOGUE AFUA_1G15350)"/>
    <property type="match status" value="1"/>
</dbReference>
<dbReference type="AlphaFoldDB" id="A0A8K0PE71"/>
<sequence length="341" mass="37680">MAPDIKYFTAEPEANVNAAAPSENKGHTLAYTTYGSNSNPAVLLPTCYSGRIQDTLNFLYTSSDGKKAVLEDYFVIVVGLLGGSQSSSPSTAAADQRGSKFGKPSYEDNIRIQHALCQALGVKHLHAYIGFSMGGQQAYHMATIFPDFVSRIVVLASSARTSWHNWSFLEGPRAALVNSVDFKDGEYTEPATRGLKAFARVYSTWALSQEWYRQKNWEALGFGSLEEFMQKAWEARILTWDAHDLLCLMQTWQRGDISLHGPEKGDLPKALASIKAKVLLMPSRTDMYFPPEDSEEEVKHLKNGKLSVIESAWGHFAGGGGGTKEDNAFIETEVKQLLHSQ</sequence>
<evidence type="ECO:0000256" key="2">
    <source>
        <dbReference type="PIRSR" id="PIRSR000443-1"/>
    </source>
</evidence>
<evidence type="ECO:0000313" key="5">
    <source>
        <dbReference type="Proteomes" id="UP000809789"/>
    </source>
</evidence>
<keyword evidence="5" id="KW-1185">Reference proteome</keyword>
<organism evidence="4 5">
    <name type="scientific">Elsinoe batatas</name>
    <dbReference type="NCBI Taxonomy" id="2601811"/>
    <lineage>
        <taxon>Eukaryota</taxon>
        <taxon>Fungi</taxon>
        <taxon>Dikarya</taxon>
        <taxon>Ascomycota</taxon>
        <taxon>Pezizomycotina</taxon>
        <taxon>Dothideomycetes</taxon>
        <taxon>Dothideomycetidae</taxon>
        <taxon>Myriangiales</taxon>
        <taxon>Elsinoaceae</taxon>
        <taxon>Elsinoe</taxon>
    </lineage>
</organism>